<proteinExistence type="predicted"/>
<name>A0AAD1Z1B3_9LAMI</name>
<protein>
    <submittedName>
        <fullName evidence="1">Uncharacterized protein</fullName>
    </submittedName>
</protein>
<gene>
    <name evidence="1" type="ORF">FPE_LOCUS8771</name>
</gene>
<reference evidence="1" key="1">
    <citation type="submission" date="2023-05" db="EMBL/GenBank/DDBJ databases">
        <authorList>
            <person name="Huff M."/>
        </authorList>
    </citation>
    <scope>NUCLEOTIDE SEQUENCE</scope>
</reference>
<evidence type="ECO:0000313" key="2">
    <source>
        <dbReference type="Proteomes" id="UP000834106"/>
    </source>
</evidence>
<accession>A0AAD1Z1B3</accession>
<dbReference type="EMBL" id="OU503040">
    <property type="protein sequence ID" value="CAI9761341.1"/>
    <property type="molecule type" value="Genomic_DNA"/>
</dbReference>
<organism evidence="1 2">
    <name type="scientific">Fraxinus pennsylvanica</name>
    <dbReference type="NCBI Taxonomy" id="56036"/>
    <lineage>
        <taxon>Eukaryota</taxon>
        <taxon>Viridiplantae</taxon>
        <taxon>Streptophyta</taxon>
        <taxon>Embryophyta</taxon>
        <taxon>Tracheophyta</taxon>
        <taxon>Spermatophyta</taxon>
        <taxon>Magnoliopsida</taxon>
        <taxon>eudicotyledons</taxon>
        <taxon>Gunneridae</taxon>
        <taxon>Pentapetalae</taxon>
        <taxon>asterids</taxon>
        <taxon>lamiids</taxon>
        <taxon>Lamiales</taxon>
        <taxon>Oleaceae</taxon>
        <taxon>Oleeae</taxon>
        <taxon>Fraxinus</taxon>
    </lineage>
</organism>
<sequence length="165" mass="19404">MEPFTSNFRINIFNFQALKFNSGKHIEDMYERDIKQREGNKLTDLVYPTSLNFEESLYQLEFDPNDMKLYNALQSSFPESFHYMERVDEDSWRKYGQMRINVSLIGVITSAVREGMPGKKSPVERATYDTSMMLIVSYVWEHRHMQDAMRKNTTVGVVVNFLCSN</sequence>
<evidence type="ECO:0000313" key="1">
    <source>
        <dbReference type="EMBL" id="CAI9761341.1"/>
    </source>
</evidence>
<dbReference type="Proteomes" id="UP000834106">
    <property type="component" value="Chromosome 5"/>
</dbReference>
<keyword evidence="2" id="KW-1185">Reference proteome</keyword>
<dbReference type="AlphaFoldDB" id="A0AAD1Z1B3"/>